<feature type="domain" description="VWA7 N-terminal" evidence="1">
    <location>
        <begin position="23"/>
        <end position="73"/>
    </location>
</feature>
<evidence type="ECO:0000313" key="3">
    <source>
        <dbReference type="Proteomes" id="UP001172102"/>
    </source>
</evidence>
<dbReference type="EMBL" id="JAUKUA010000007">
    <property type="protein sequence ID" value="KAK0704304.1"/>
    <property type="molecule type" value="Genomic_DNA"/>
</dbReference>
<accession>A0AA39ZVK3</accession>
<protein>
    <recommendedName>
        <fullName evidence="1">VWA7 N-terminal domain-containing protein</fullName>
    </recommendedName>
</protein>
<comment type="caution">
    <text evidence="2">The sequence shown here is derived from an EMBL/GenBank/DDBJ whole genome shotgun (WGS) entry which is preliminary data.</text>
</comment>
<evidence type="ECO:0000259" key="1">
    <source>
        <dbReference type="Pfam" id="PF25107"/>
    </source>
</evidence>
<name>A0AA39ZVK3_9PEZI</name>
<dbReference type="Proteomes" id="UP001172102">
    <property type="component" value="Unassembled WGS sequence"/>
</dbReference>
<gene>
    <name evidence="2" type="ORF">B0H67DRAFT_648758</name>
</gene>
<dbReference type="InterPro" id="IPR056862">
    <property type="entry name" value="VWA7_N"/>
</dbReference>
<reference evidence="2" key="1">
    <citation type="submission" date="2023-06" db="EMBL/GenBank/DDBJ databases">
        <title>Genome-scale phylogeny and comparative genomics of the fungal order Sordariales.</title>
        <authorList>
            <consortium name="Lawrence Berkeley National Laboratory"/>
            <person name="Hensen N."/>
            <person name="Bonometti L."/>
            <person name="Westerberg I."/>
            <person name="Brannstrom I.O."/>
            <person name="Guillou S."/>
            <person name="Cros-Aarteil S."/>
            <person name="Calhoun S."/>
            <person name="Haridas S."/>
            <person name="Kuo A."/>
            <person name="Mondo S."/>
            <person name="Pangilinan J."/>
            <person name="Riley R."/>
            <person name="Labutti K."/>
            <person name="Andreopoulos B."/>
            <person name="Lipzen A."/>
            <person name="Chen C."/>
            <person name="Yanf M."/>
            <person name="Daum C."/>
            <person name="Ng V."/>
            <person name="Clum A."/>
            <person name="Steindorff A."/>
            <person name="Ohm R."/>
            <person name="Martin F."/>
            <person name="Silar P."/>
            <person name="Natvig D."/>
            <person name="Lalanne C."/>
            <person name="Gautier V."/>
            <person name="Ament-Velasquez S.L."/>
            <person name="Kruys A."/>
            <person name="Hutchinson M.I."/>
            <person name="Powell A.J."/>
            <person name="Barry K."/>
            <person name="Miller A.N."/>
            <person name="Grigoriev I.V."/>
            <person name="Debuchy R."/>
            <person name="Gladieux P."/>
            <person name="Thoren M.H."/>
            <person name="Johannesson H."/>
        </authorList>
    </citation>
    <scope>NUCLEOTIDE SEQUENCE</scope>
    <source>
        <strain evidence="2">SMH4607-1</strain>
    </source>
</reference>
<dbReference type="AlphaFoldDB" id="A0AA39ZVK3"/>
<evidence type="ECO:0000313" key="2">
    <source>
        <dbReference type="EMBL" id="KAK0704304.1"/>
    </source>
</evidence>
<organism evidence="2 3">
    <name type="scientific">Lasiosphaeris hirsuta</name>
    <dbReference type="NCBI Taxonomy" id="260670"/>
    <lineage>
        <taxon>Eukaryota</taxon>
        <taxon>Fungi</taxon>
        <taxon>Dikarya</taxon>
        <taxon>Ascomycota</taxon>
        <taxon>Pezizomycotina</taxon>
        <taxon>Sordariomycetes</taxon>
        <taxon>Sordariomycetidae</taxon>
        <taxon>Sordariales</taxon>
        <taxon>Lasiosphaeriaceae</taxon>
        <taxon>Lasiosphaeris</taxon>
    </lineage>
</organism>
<sequence length="119" mass="12689">MDDVWPRLGVSLVKDVCSGIAPFDRAARGREGIGKDALHPFISPHSDLHPDAAKLAEKATEKYLDDVKDTICGDKLAIDCVLLKTLYGVGPTLTFVIDTTGSMGGVIAAVRDAARRPRG</sequence>
<keyword evidence="3" id="KW-1185">Reference proteome</keyword>
<proteinExistence type="predicted"/>
<dbReference type="Pfam" id="PF25107">
    <property type="entry name" value="VWA7_N"/>
    <property type="match status" value="1"/>
</dbReference>